<dbReference type="EMBL" id="FNRF01000005">
    <property type="protein sequence ID" value="SEA82127.1"/>
    <property type="molecule type" value="Genomic_DNA"/>
</dbReference>
<dbReference type="AlphaFoldDB" id="A0A1M7K6L6"/>
<dbReference type="Proteomes" id="UP000184280">
    <property type="component" value="Unassembled WGS sequence"/>
</dbReference>
<name>A0A1M7K6L6_XYLRU</name>
<evidence type="ECO:0000313" key="1">
    <source>
        <dbReference type="EMBL" id="SEA82127.1"/>
    </source>
</evidence>
<dbReference type="EMBL" id="FRCJ01000004">
    <property type="protein sequence ID" value="SHM60477.1"/>
    <property type="molecule type" value="Genomic_DNA"/>
</dbReference>
<accession>A0A1M7K6L6</accession>
<reference evidence="2 4" key="2">
    <citation type="submission" date="2016-11" db="EMBL/GenBank/DDBJ databases">
        <authorList>
            <person name="Jaros S."/>
            <person name="Januszkiewicz K."/>
            <person name="Wedrychowicz H."/>
        </authorList>
    </citation>
    <scope>NUCLEOTIDE SEQUENCE [LARGE SCALE GENOMIC DNA]</scope>
    <source>
        <strain evidence="2 4">BPI-34</strain>
    </source>
</reference>
<organism evidence="2 4">
    <name type="scientific">Xylanibacter ruminicola</name>
    <name type="common">Prevotella ruminicola</name>
    <dbReference type="NCBI Taxonomy" id="839"/>
    <lineage>
        <taxon>Bacteria</taxon>
        <taxon>Pseudomonadati</taxon>
        <taxon>Bacteroidota</taxon>
        <taxon>Bacteroidia</taxon>
        <taxon>Bacteroidales</taxon>
        <taxon>Prevotellaceae</taxon>
        <taxon>Xylanibacter</taxon>
    </lineage>
</organism>
<evidence type="ECO:0000313" key="2">
    <source>
        <dbReference type="EMBL" id="SHM60477.1"/>
    </source>
</evidence>
<dbReference type="Proteomes" id="UP000182257">
    <property type="component" value="Unassembled WGS sequence"/>
</dbReference>
<sequence>MCVFFSNFAPDFWKFKYKYYNGKYNKSTAGRPDS</sequence>
<gene>
    <name evidence="2" type="ORF">SAMN04488494_2280</name>
    <name evidence="1" type="ORF">SAMN05216462_2686</name>
</gene>
<evidence type="ECO:0000313" key="4">
    <source>
        <dbReference type="Proteomes" id="UP000184280"/>
    </source>
</evidence>
<proteinExistence type="predicted"/>
<reference evidence="1 3" key="1">
    <citation type="submission" date="2016-10" db="EMBL/GenBank/DDBJ databases">
        <authorList>
            <person name="de Groot N.N."/>
        </authorList>
    </citation>
    <scope>NUCLEOTIDE SEQUENCE [LARGE SCALE GENOMIC DNA]</scope>
    <source>
        <strain evidence="1 3">D31d</strain>
    </source>
</reference>
<protein>
    <submittedName>
        <fullName evidence="2">Uncharacterized protein</fullName>
    </submittedName>
</protein>
<evidence type="ECO:0000313" key="3">
    <source>
        <dbReference type="Proteomes" id="UP000182257"/>
    </source>
</evidence>